<dbReference type="InterPro" id="IPR009057">
    <property type="entry name" value="Homeodomain-like_sf"/>
</dbReference>
<keyword evidence="3" id="KW-0804">Transcription</keyword>
<dbReference type="PROSITE" id="PS50977">
    <property type="entry name" value="HTH_TETR_2"/>
    <property type="match status" value="1"/>
</dbReference>
<keyword evidence="1" id="KW-0805">Transcription regulation</keyword>
<evidence type="ECO:0000313" key="8">
    <source>
        <dbReference type="Proteomes" id="UP000001176"/>
    </source>
</evidence>
<evidence type="ECO:0000256" key="3">
    <source>
        <dbReference type="ARBA" id="ARBA00023163"/>
    </source>
</evidence>
<evidence type="ECO:0000256" key="5">
    <source>
        <dbReference type="SAM" id="MobiDB-lite"/>
    </source>
</evidence>
<organism evidence="7 8">
    <name type="scientific">Gluconacetobacter diazotrophicus (strain ATCC 49037 / DSM 5601 / CCUG 37298 / CIP 103539 / LMG 7603 / PAl5)</name>
    <dbReference type="NCBI Taxonomy" id="272568"/>
    <lineage>
        <taxon>Bacteria</taxon>
        <taxon>Pseudomonadati</taxon>
        <taxon>Pseudomonadota</taxon>
        <taxon>Alphaproteobacteria</taxon>
        <taxon>Acetobacterales</taxon>
        <taxon>Acetobacteraceae</taxon>
        <taxon>Gluconacetobacter</taxon>
    </lineage>
</organism>
<keyword evidence="2 4" id="KW-0238">DNA-binding</keyword>
<dbReference type="InterPro" id="IPR025996">
    <property type="entry name" value="MT1864/Rv1816-like_C"/>
</dbReference>
<dbReference type="GO" id="GO:0000976">
    <property type="term" value="F:transcription cis-regulatory region binding"/>
    <property type="evidence" value="ECO:0007669"/>
    <property type="project" value="TreeGrafter"/>
</dbReference>
<evidence type="ECO:0000256" key="2">
    <source>
        <dbReference type="ARBA" id="ARBA00023125"/>
    </source>
</evidence>
<feature type="compositionally biased region" description="Pro residues" evidence="5">
    <location>
        <begin position="211"/>
        <end position="224"/>
    </location>
</feature>
<reference evidence="7 8" key="1">
    <citation type="journal article" date="2009" name="BMC Genomics">
        <title>Complete genome sequence of the sugarcane nitrogen-fixing endophyte Gluconacetobacter diazotrophicus Pal5.</title>
        <authorList>
            <person name="Bertalan M."/>
            <person name="Albano R."/>
            <person name="Padua V."/>
            <person name="Rouws L."/>
            <person name="Rojas C."/>
            <person name="Hemerly A."/>
            <person name="Teixeira K."/>
            <person name="Schwab S."/>
            <person name="Araujo J."/>
            <person name="Oliveira A."/>
            <person name="Franca L."/>
            <person name="Magalhaes V."/>
            <person name="Alqueres S."/>
            <person name="Cardoso A."/>
            <person name="Almeida W."/>
            <person name="Loureiro M.M."/>
            <person name="Nogueira E."/>
            <person name="Cidade D."/>
            <person name="Oliveira D."/>
            <person name="Simao T."/>
            <person name="Macedo J."/>
            <person name="Valadao A."/>
            <person name="Dreschsel M."/>
            <person name="Freitas F."/>
            <person name="Vidal M."/>
            <person name="Guedes H."/>
            <person name="Rodrigues E."/>
            <person name="Meneses C."/>
            <person name="Brioso P."/>
            <person name="Pozzer L."/>
            <person name="Figueiredo D."/>
            <person name="Montano H."/>
            <person name="Junior J."/>
            <person name="Filho G."/>
            <person name="Flores V."/>
            <person name="Ferreira B."/>
            <person name="Branco A."/>
            <person name="Gonzalez P."/>
            <person name="Guillobel H."/>
            <person name="Lemos M."/>
            <person name="Seibel L."/>
            <person name="Macedo J."/>
            <person name="Alves-Ferreira M."/>
            <person name="Sachetto-Martins G."/>
            <person name="Coelho A."/>
            <person name="Santos E."/>
            <person name="Amaral G."/>
            <person name="Neves A."/>
            <person name="Pacheco A.B."/>
            <person name="Carvalho D."/>
            <person name="Lery L."/>
            <person name="Bisch P."/>
            <person name="Rossle S.C."/>
            <person name="Urmenyi T."/>
            <person name="Kruger W.V."/>
            <person name="Martins O."/>
            <person name="Baldani J.I."/>
            <person name="Ferreira P.C."/>
        </authorList>
    </citation>
    <scope>NUCLEOTIDE SEQUENCE [LARGE SCALE GENOMIC DNA]</scope>
    <source>
        <strain evidence="8">ATCC 49037 / DSM 5601 / CCUG 37298 / CIP 103539 / LMG 7603 / PAl5</strain>
    </source>
</reference>
<evidence type="ECO:0000313" key="7">
    <source>
        <dbReference type="EMBL" id="CAP55086.1"/>
    </source>
</evidence>
<evidence type="ECO:0000256" key="1">
    <source>
        <dbReference type="ARBA" id="ARBA00023015"/>
    </source>
</evidence>
<dbReference type="SUPFAM" id="SSF48498">
    <property type="entry name" value="Tetracyclin repressor-like, C-terminal domain"/>
    <property type="match status" value="1"/>
</dbReference>
<dbReference type="AlphaFoldDB" id="A9HDD5"/>
<dbReference type="Pfam" id="PF00440">
    <property type="entry name" value="TetR_N"/>
    <property type="match status" value="1"/>
</dbReference>
<dbReference type="Pfam" id="PF13305">
    <property type="entry name" value="TetR_C_33"/>
    <property type="match status" value="1"/>
</dbReference>
<protein>
    <submittedName>
        <fullName evidence="7">Putative transcriptional regulator, TetR family</fullName>
    </submittedName>
</protein>
<dbReference type="Gene3D" id="1.10.357.10">
    <property type="entry name" value="Tetracycline Repressor, domain 2"/>
    <property type="match status" value="1"/>
</dbReference>
<dbReference type="GO" id="GO:0003700">
    <property type="term" value="F:DNA-binding transcription factor activity"/>
    <property type="evidence" value="ECO:0007669"/>
    <property type="project" value="TreeGrafter"/>
</dbReference>
<dbReference type="RefSeq" id="WP_012224218.1">
    <property type="nucleotide sequence ID" value="NC_010125.1"/>
</dbReference>
<evidence type="ECO:0000259" key="6">
    <source>
        <dbReference type="PROSITE" id="PS50977"/>
    </source>
</evidence>
<dbReference type="PANTHER" id="PTHR30055">
    <property type="entry name" value="HTH-TYPE TRANSCRIPTIONAL REGULATOR RUTR"/>
    <property type="match status" value="1"/>
</dbReference>
<dbReference type="EMBL" id="AM889285">
    <property type="protein sequence ID" value="CAP55086.1"/>
    <property type="molecule type" value="Genomic_DNA"/>
</dbReference>
<name>A9HDD5_GLUDA</name>
<sequence>MPPYRAAMDPSPRPYHHGNLRAALLKTAERLLERDGPAALTMRAIAREAGVSHTAPAHHFGDLPGLLADLAATGFTRLAETMRRAATDPAPRAPLHAYVRFAQDHPGLYTLMFRSDRLDYGRESLAAASREAWSILFRSVGSDTDSAAQADLATTDLTTTDLTTLGHVTYRWSLLHGFCTLLLDRRLDPLLAAPSCGGDPHVLLDAMVPPPAATATVRPPPPAPESTSPPGCR</sequence>
<dbReference type="KEGG" id="gdi:GDI1143"/>
<dbReference type="InterPro" id="IPR050109">
    <property type="entry name" value="HTH-type_TetR-like_transc_reg"/>
</dbReference>
<proteinExistence type="predicted"/>
<evidence type="ECO:0000256" key="4">
    <source>
        <dbReference type="PROSITE-ProRule" id="PRU00335"/>
    </source>
</evidence>
<keyword evidence="8" id="KW-1185">Reference proteome</keyword>
<dbReference type="InterPro" id="IPR036271">
    <property type="entry name" value="Tet_transcr_reg_TetR-rel_C_sf"/>
</dbReference>
<feature type="region of interest" description="Disordered" evidence="5">
    <location>
        <begin position="211"/>
        <end position="233"/>
    </location>
</feature>
<dbReference type="PANTHER" id="PTHR30055:SF220">
    <property type="entry name" value="TETR-FAMILY REGULATORY PROTEIN"/>
    <property type="match status" value="1"/>
</dbReference>
<feature type="domain" description="HTH tetR-type" evidence="6">
    <location>
        <begin position="18"/>
        <end position="78"/>
    </location>
</feature>
<dbReference type="Proteomes" id="UP000001176">
    <property type="component" value="Chromosome"/>
</dbReference>
<gene>
    <name evidence="7" type="primary">TetR</name>
    <name evidence="7" type="ordered locus">GDI1143</name>
</gene>
<dbReference type="InterPro" id="IPR001647">
    <property type="entry name" value="HTH_TetR"/>
</dbReference>
<dbReference type="SUPFAM" id="SSF46689">
    <property type="entry name" value="Homeodomain-like"/>
    <property type="match status" value="1"/>
</dbReference>
<feature type="DNA-binding region" description="H-T-H motif" evidence="4">
    <location>
        <begin position="41"/>
        <end position="60"/>
    </location>
</feature>
<accession>A9HDD5</accession>